<comment type="caution">
    <text evidence="2">The sequence shown here is derived from an EMBL/GenBank/DDBJ whole genome shotgun (WGS) entry which is preliminary data.</text>
</comment>
<sequence length="348" mass="39324">MSHSPKRIVPFDDILAALLDDSRPFPPVFLHRFSDLNPTDLIKLKTVWPQISTQRRIALMEDLEELAETDTLVSFDDLSIFALDDEEPRVRSAALRALWEADNEKLVPKFITMMEEDPDEMVRATAASTLGKYVYLGELEEISSKTLQSVEDHLLAVAQSAELPIIRRRAIEALGYSSRPEVKPLILAAYNNTDPEWLSTALFAMGRSASEEYIPAVIEQLDHPDPEVQFEAVRAAGQLSAADARETLLDMLQAGIEDAELRMAVIWSLSEIGGEQVREVLESLMDETEDDDEADFIQDALDNLFLTEGLASFEMFDFEPQDEDDLHSIINLEDDEEEKDDNHYHPDN</sequence>
<gene>
    <name evidence="2" type="ORF">ENT17_05095</name>
</gene>
<dbReference type="GO" id="GO:0016491">
    <property type="term" value="F:oxidoreductase activity"/>
    <property type="evidence" value="ECO:0007669"/>
    <property type="project" value="TreeGrafter"/>
</dbReference>
<dbReference type="Gene3D" id="1.25.10.10">
    <property type="entry name" value="Leucine-rich Repeat Variant"/>
    <property type="match status" value="2"/>
</dbReference>
<dbReference type="AlphaFoldDB" id="A0A7C4KZ95"/>
<evidence type="ECO:0000256" key="1">
    <source>
        <dbReference type="ARBA" id="ARBA00045876"/>
    </source>
</evidence>
<reference evidence="2" key="1">
    <citation type="journal article" date="2020" name="mSystems">
        <title>Genome- and Community-Level Interaction Insights into Carbon Utilization and Element Cycling Functions of Hydrothermarchaeota in Hydrothermal Sediment.</title>
        <authorList>
            <person name="Zhou Z."/>
            <person name="Liu Y."/>
            <person name="Xu W."/>
            <person name="Pan J."/>
            <person name="Luo Z.H."/>
            <person name="Li M."/>
        </authorList>
    </citation>
    <scope>NUCLEOTIDE SEQUENCE [LARGE SCALE GENOMIC DNA]</scope>
    <source>
        <strain evidence="2">SpSt-556</strain>
    </source>
</reference>
<dbReference type="InterPro" id="IPR016024">
    <property type="entry name" value="ARM-type_fold"/>
</dbReference>
<dbReference type="InterPro" id="IPR004155">
    <property type="entry name" value="PBS_lyase_HEAT"/>
</dbReference>
<dbReference type="InterPro" id="IPR011989">
    <property type="entry name" value="ARM-like"/>
</dbReference>
<dbReference type="PROSITE" id="PS50077">
    <property type="entry name" value="HEAT_REPEAT"/>
    <property type="match status" value="1"/>
</dbReference>
<evidence type="ECO:0000313" key="2">
    <source>
        <dbReference type="EMBL" id="HGS86977.1"/>
    </source>
</evidence>
<dbReference type="PANTHER" id="PTHR12697:SF5">
    <property type="entry name" value="DEOXYHYPUSINE HYDROXYLASE"/>
    <property type="match status" value="1"/>
</dbReference>
<dbReference type="EMBL" id="DSXR01000052">
    <property type="protein sequence ID" value="HGS86977.1"/>
    <property type="molecule type" value="Genomic_DNA"/>
</dbReference>
<name>A0A7C4KZ95_9CHLR</name>
<proteinExistence type="predicted"/>
<dbReference type="SUPFAM" id="SSF48371">
    <property type="entry name" value="ARM repeat"/>
    <property type="match status" value="1"/>
</dbReference>
<dbReference type="SMART" id="SM00567">
    <property type="entry name" value="EZ_HEAT"/>
    <property type="match status" value="6"/>
</dbReference>
<dbReference type="InterPro" id="IPR021133">
    <property type="entry name" value="HEAT_type_2"/>
</dbReference>
<dbReference type="PANTHER" id="PTHR12697">
    <property type="entry name" value="PBS LYASE HEAT-LIKE PROTEIN"/>
    <property type="match status" value="1"/>
</dbReference>
<accession>A0A7C4KZ95</accession>
<comment type="function">
    <text evidence="1">Catalyzes the hydroxylation of the N(6)-(4-aminobutyl)-L-lysine intermediate produced by deoxyhypusine synthase/DHPS on a critical lysine of the eukaryotic translation initiation factor 5A/eIF-5A. This is the second step of the post-translational modification of that lysine into an unusual amino acid residue named hypusine. Hypusination is unique to mature eIF-5A factor and is essential for its function.</text>
</comment>
<dbReference type="Pfam" id="PF13646">
    <property type="entry name" value="HEAT_2"/>
    <property type="match status" value="2"/>
</dbReference>
<organism evidence="2">
    <name type="scientific">Bellilinea caldifistulae</name>
    <dbReference type="NCBI Taxonomy" id="360411"/>
    <lineage>
        <taxon>Bacteria</taxon>
        <taxon>Bacillati</taxon>
        <taxon>Chloroflexota</taxon>
        <taxon>Anaerolineae</taxon>
        <taxon>Anaerolineales</taxon>
        <taxon>Anaerolineaceae</taxon>
        <taxon>Bellilinea</taxon>
    </lineage>
</organism>
<protein>
    <submittedName>
        <fullName evidence="2">HEAT repeat domain-containing protein</fullName>
    </submittedName>
</protein>